<evidence type="ECO:0008006" key="4">
    <source>
        <dbReference type="Google" id="ProtNLM"/>
    </source>
</evidence>
<feature type="transmembrane region" description="Helical" evidence="1">
    <location>
        <begin position="115"/>
        <end position="137"/>
    </location>
</feature>
<sequence>MSRKTPDEIDREIARMDSEQLPAGKHELHGAGHFAGLYAAENVAGTEFVFGATFVILGAGIWDVLIGLAVGNLLAVLSYRILTAPIATRTRLSVYTFLDRVAGGMTSKIYNGLNAVVFAIISAAMITVSATALRLILDFPAQTEAYPTSVGFIVLAIVFGVVAVLVAAFGFNALAEFASICGPWLMVMFAAGGIVLIPRVADEALGTTVMSGWSDFIAIGGDTVFTGKTPDGADGIGLLGVIGYAWAANTFAHAGLIDMSLFRYAKKSWYGYMSATGMFLGHYMAWISAGFMGAATAAITMKSITVLEPGQVALQALGYAGFVVVVVGGWTTANANLYRAGLAGQGVFPQFSRAKVTLIVGGVVVVAAVFPFIYRGYLNLVTYAGIALVPIGGILFAEYWLLPRLGMTRYWARYKGVQNVAALLAWGIPLAAAAVVLVMGLVPVYFLFPPAWALSVVLYVVLAKLMGAAEPYPDGKAADELFAERVEVFHAQQAREEPSEVDTRDRRTLTRVLRVVWMIVLVVIFADALIVLFSSPDLATFEAHRDRFFLIAAVGTVLYFLAAYWELRRRKAHARQALAVHDGPSSARSPRLP</sequence>
<dbReference type="Gene3D" id="1.10.4160.10">
    <property type="entry name" value="Hydantoin permease"/>
    <property type="match status" value="1"/>
</dbReference>
<feature type="transmembrane region" description="Helical" evidence="1">
    <location>
        <begin position="380"/>
        <end position="402"/>
    </location>
</feature>
<dbReference type="InterPro" id="IPR030191">
    <property type="entry name" value="CodB"/>
</dbReference>
<feature type="transmembrane region" description="Helical" evidence="1">
    <location>
        <begin position="452"/>
        <end position="469"/>
    </location>
</feature>
<feature type="transmembrane region" description="Helical" evidence="1">
    <location>
        <begin position="312"/>
        <end position="333"/>
    </location>
</feature>
<accession>A0A2A3YJU1</accession>
<dbReference type="GeneID" id="95327327"/>
<dbReference type="AlphaFoldDB" id="A0A2A3YJU1"/>
<keyword evidence="1" id="KW-0472">Membrane</keyword>
<reference evidence="2 3" key="1">
    <citation type="journal article" date="2017" name="Elife">
        <title>Extensive horizontal gene transfer in cheese-associated bacteria.</title>
        <authorList>
            <person name="Bonham K.S."/>
            <person name="Wolfe B.E."/>
            <person name="Dutton R.J."/>
        </authorList>
    </citation>
    <scope>NUCLEOTIDE SEQUENCE [LARGE SCALE GENOMIC DNA]</scope>
    <source>
        <strain evidence="2 3">341_9</strain>
    </source>
</reference>
<dbReference type="OrthoDB" id="9770247at2"/>
<dbReference type="EMBL" id="NRGR01000015">
    <property type="protein sequence ID" value="PCC39499.1"/>
    <property type="molecule type" value="Genomic_DNA"/>
</dbReference>
<keyword evidence="3" id="KW-1185">Reference proteome</keyword>
<proteinExistence type="predicted"/>
<evidence type="ECO:0000313" key="2">
    <source>
        <dbReference type="EMBL" id="PCC39499.1"/>
    </source>
</evidence>
<dbReference type="RefSeq" id="WP_096164888.1">
    <property type="nucleotide sequence ID" value="NZ_BAAAIQ010000055.1"/>
</dbReference>
<name>A0A2A3YJU1_9MICO</name>
<feature type="transmembrane region" description="Helical" evidence="1">
    <location>
        <begin position="48"/>
        <end position="79"/>
    </location>
</feature>
<feature type="transmembrane region" description="Helical" evidence="1">
    <location>
        <begin position="183"/>
        <end position="201"/>
    </location>
</feature>
<organism evidence="2 3">
    <name type="scientific">Brachybacterium alimentarium</name>
    <dbReference type="NCBI Taxonomy" id="47845"/>
    <lineage>
        <taxon>Bacteria</taxon>
        <taxon>Bacillati</taxon>
        <taxon>Actinomycetota</taxon>
        <taxon>Actinomycetes</taxon>
        <taxon>Micrococcales</taxon>
        <taxon>Dermabacteraceae</taxon>
        <taxon>Brachybacterium</taxon>
    </lineage>
</organism>
<feature type="transmembrane region" description="Helical" evidence="1">
    <location>
        <begin position="547"/>
        <end position="565"/>
    </location>
</feature>
<dbReference type="Proteomes" id="UP000218598">
    <property type="component" value="Unassembled WGS sequence"/>
</dbReference>
<keyword evidence="1" id="KW-1133">Transmembrane helix</keyword>
<feature type="transmembrane region" description="Helical" evidence="1">
    <location>
        <begin position="269"/>
        <end position="292"/>
    </location>
</feature>
<feature type="transmembrane region" description="Helical" evidence="1">
    <location>
        <begin position="423"/>
        <end position="446"/>
    </location>
</feature>
<feature type="transmembrane region" description="Helical" evidence="1">
    <location>
        <begin position="515"/>
        <end position="535"/>
    </location>
</feature>
<dbReference type="GO" id="GO:0005886">
    <property type="term" value="C:plasma membrane"/>
    <property type="evidence" value="ECO:0007669"/>
    <property type="project" value="TreeGrafter"/>
</dbReference>
<dbReference type="PANTHER" id="PTHR30569">
    <property type="entry name" value="CYTOSINE TRANSPORTER CODB"/>
    <property type="match status" value="1"/>
</dbReference>
<evidence type="ECO:0000313" key="3">
    <source>
        <dbReference type="Proteomes" id="UP000218598"/>
    </source>
</evidence>
<feature type="transmembrane region" description="Helical" evidence="1">
    <location>
        <begin position="149"/>
        <end position="171"/>
    </location>
</feature>
<evidence type="ECO:0000256" key="1">
    <source>
        <dbReference type="SAM" id="Phobius"/>
    </source>
</evidence>
<dbReference type="GO" id="GO:0015209">
    <property type="term" value="F:cytosine transmembrane transporter activity"/>
    <property type="evidence" value="ECO:0007669"/>
    <property type="project" value="InterPro"/>
</dbReference>
<dbReference type="PANTHER" id="PTHR30569:SF0">
    <property type="entry name" value="CYTOSINE PERMEASE"/>
    <property type="match status" value="1"/>
</dbReference>
<feature type="transmembrane region" description="Helical" evidence="1">
    <location>
        <begin position="354"/>
        <end position="374"/>
    </location>
</feature>
<keyword evidence="1" id="KW-0812">Transmembrane</keyword>
<comment type="caution">
    <text evidence="2">The sequence shown here is derived from an EMBL/GenBank/DDBJ whole genome shotgun (WGS) entry which is preliminary data.</text>
</comment>
<gene>
    <name evidence="2" type="ORF">CIK66_08695</name>
</gene>
<feature type="transmembrane region" description="Helical" evidence="1">
    <location>
        <begin position="236"/>
        <end position="257"/>
    </location>
</feature>
<protein>
    <recommendedName>
        <fullName evidence="4">Nucleoside transporter</fullName>
    </recommendedName>
</protein>